<evidence type="ECO:0000256" key="2">
    <source>
        <dbReference type="SAM" id="MobiDB-lite"/>
    </source>
</evidence>
<dbReference type="EMBL" id="RDQH01000342">
    <property type="protein sequence ID" value="RXH72245.1"/>
    <property type="molecule type" value="Genomic_DNA"/>
</dbReference>
<dbReference type="InterPro" id="IPR020845">
    <property type="entry name" value="AMP-binding_CS"/>
</dbReference>
<feature type="compositionally biased region" description="Pro residues" evidence="2">
    <location>
        <begin position="36"/>
        <end position="48"/>
    </location>
</feature>
<dbReference type="Pfam" id="PF00501">
    <property type="entry name" value="AMP-binding"/>
    <property type="match status" value="1"/>
</dbReference>
<sequence>MASQQKGSSIDPKNQDFPQPETQIPTPSPNHASFPHPLPSFPPPPFPSPAFHSRPPRRRHRPPYSLPRSEPSLQSQLGLSHSQCALVLSPNSLHLPILHLSLLSLGVIVSPSNPASSSPEISRQIRICKPAVAFATSATAQKIPNSLRLGTILLDSAEFESMMMTCPSSTESLRVEVKQSDTATILYSSGTTGRVKGVELTHRNWISMMAGIHAVRNRSAPHAVCLCTVPFFHVYGFAYCLRVLVTGDTLAWMGRFDLKVMMRSIERFRIAHMACAPPAVVALVKHGDINEMDGYDLSSLQVIGCGGAPLSKSVVEKLRKRLPNVQVSQGYGMTETTARVFGALGPEETRVEGANGRLMSDIEAKIVETETGSALPPLMHGEIWVRGPYVMKGNVDIHMVAPYKKIRRVAFINAIPKNVQGKVLRKELIKLALSKL</sequence>
<accession>A0A498HRI9</accession>
<dbReference type="PANTHER" id="PTHR24096:SF362">
    <property type="entry name" value="4-COUMARATE--COA LIGASE-LIKE 9"/>
    <property type="match status" value="1"/>
</dbReference>
<dbReference type="Gene3D" id="2.30.38.10">
    <property type="entry name" value="Luciferase, Domain 3"/>
    <property type="match status" value="1"/>
</dbReference>
<evidence type="ECO:0000313" key="5">
    <source>
        <dbReference type="Proteomes" id="UP000290289"/>
    </source>
</evidence>
<evidence type="ECO:0000259" key="3">
    <source>
        <dbReference type="Pfam" id="PF00501"/>
    </source>
</evidence>
<feature type="region of interest" description="Disordered" evidence="2">
    <location>
        <begin position="1"/>
        <end position="75"/>
    </location>
</feature>
<evidence type="ECO:0000313" key="4">
    <source>
        <dbReference type="EMBL" id="RXH72245.1"/>
    </source>
</evidence>
<dbReference type="PROSITE" id="PS00455">
    <property type="entry name" value="AMP_BINDING"/>
    <property type="match status" value="1"/>
</dbReference>
<dbReference type="Gene3D" id="3.40.50.980">
    <property type="match status" value="2"/>
</dbReference>
<proteinExistence type="predicted"/>
<dbReference type="STRING" id="3750.A0A498HRI9"/>
<reference evidence="4 5" key="1">
    <citation type="submission" date="2018-10" db="EMBL/GenBank/DDBJ databases">
        <title>A high-quality apple genome assembly.</title>
        <authorList>
            <person name="Hu J."/>
        </authorList>
    </citation>
    <scope>NUCLEOTIDE SEQUENCE [LARGE SCALE GENOMIC DNA]</scope>
    <source>
        <strain evidence="5">cv. HFTH1</strain>
        <tissue evidence="4">Young leaf</tissue>
    </source>
</reference>
<dbReference type="GO" id="GO:0016405">
    <property type="term" value="F:CoA-ligase activity"/>
    <property type="evidence" value="ECO:0007669"/>
    <property type="project" value="TreeGrafter"/>
</dbReference>
<feature type="domain" description="AMP-dependent synthetase/ligase" evidence="3">
    <location>
        <begin position="73"/>
        <end position="393"/>
    </location>
</feature>
<keyword evidence="5" id="KW-1185">Reference proteome</keyword>
<dbReference type="Proteomes" id="UP000290289">
    <property type="component" value="Chromosome 16"/>
</dbReference>
<evidence type="ECO:0000256" key="1">
    <source>
        <dbReference type="ARBA" id="ARBA00022598"/>
    </source>
</evidence>
<comment type="caution">
    <text evidence="4">The sequence shown here is derived from an EMBL/GenBank/DDBJ whole genome shotgun (WGS) entry which is preliminary data.</text>
</comment>
<protein>
    <recommendedName>
        <fullName evidence="3">AMP-dependent synthetase/ligase domain-containing protein</fullName>
    </recommendedName>
</protein>
<feature type="compositionally biased region" description="Polar residues" evidence="2">
    <location>
        <begin position="1"/>
        <end position="25"/>
    </location>
</feature>
<organism evidence="4 5">
    <name type="scientific">Malus domestica</name>
    <name type="common">Apple</name>
    <name type="synonym">Pyrus malus</name>
    <dbReference type="NCBI Taxonomy" id="3750"/>
    <lineage>
        <taxon>Eukaryota</taxon>
        <taxon>Viridiplantae</taxon>
        <taxon>Streptophyta</taxon>
        <taxon>Embryophyta</taxon>
        <taxon>Tracheophyta</taxon>
        <taxon>Spermatophyta</taxon>
        <taxon>Magnoliopsida</taxon>
        <taxon>eudicotyledons</taxon>
        <taxon>Gunneridae</taxon>
        <taxon>Pentapetalae</taxon>
        <taxon>rosids</taxon>
        <taxon>fabids</taxon>
        <taxon>Rosales</taxon>
        <taxon>Rosaceae</taxon>
        <taxon>Amygdaloideae</taxon>
        <taxon>Maleae</taxon>
        <taxon>Malus</taxon>
    </lineage>
</organism>
<dbReference type="PANTHER" id="PTHR24096">
    <property type="entry name" value="LONG-CHAIN-FATTY-ACID--COA LIGASE"/>
    <property type="match status" value="1"/>
</dbReference>
<name>A0A498HRI9_MALDO</name>
<keyword evidence="1" id="KW-0436">Ligase</keyword>
<dbReference type="SUPFAM" id="SSF56801">
    <property type="entry name" value="Acetyl-CoA synthetase-like"/>
    <property type="match status" value="1"/>
</dbReference>
<dbReference type="AlphaFoldDB" id="A0A498HRI9"/>
<feature type="compositionally biased region" description="Low complexity" evidence="2">
    <location>
        <begin position="66"/>
        <end position="75"/>
    </location>
</feature>
<dbReference type="InterPro" id="IPR000873">
    <property type="entry name" value="AMP-dep_synth/lig_dom"/>
</dbReference>
<gene>
    <name evidence="4" type="ORF">DVH24_033783</name>
</gene>